<dbReference type="AlphaFoldDB" id="A0A2W4ZJH2"/>
<gene>
    <name evidence="2" type="ORF">DCF15_05595</name>
</gene>
<feature type="transmembrane region" description="Helical" evidence="1">
    <location>
        <begin position="31"/>
        <end position="53"/>
    </location>
</feature>
<protein>
    <submittedName>
        <fullName evidence="2">Uncharacterized protein</fullName>
    </submittedName>
</protein>
<reference evidence="2 3" key="2">
    <citation type="submission" date="2018-06" db="EMBL/GenBank/DDBJ databases">
        <title>Metagenomic assembly of (sub)arctic Cyanobacteria and their associated microbiome from non-axenic cultures.</title>
        <authorList>
            <person name="Baurain D."/>
        </authorList>
    </citation>
    <scope>NUCLEOTIDE SEQUENCE [LARGE SCALE GENOMIC DNA]</scope>
    <source>
        <strain evidence="2">ULC027bin1</strain>
    </source>
</reference>
<keyword evidence="1" id="KW-0812">Transmembrane</keyword>
<keyword evidence="1" id="KW-1133">Transmembrane helix</keyword>
<organism evidence="2 3">
    <name type="scientific">Phormidesmis priestleyi</name>
    <dbReference type="NCBI Taxonomy" id="268141"/>
    <lineage>
        <taxon>Bacteria</taxon>
        <taxon>Bacillati</taxon>
        <taxon>Cyanobacteriota</taxon>
        <taxon>Cyanophyceae</taxon>
        <taxon>Leptolyngbyales</taxon>
        <taxon>Leptolyngbyaceae</taxon>
        <taxon>Phormidesmis</taxon>
    </lineage>
</organism>
<feature type="transmembrane region" description="Helical" evidence="1">
    <location>
        <begin position="6"/>
        <end position="24"/>
    </location>
</feature>
<accession>A0A2W4ZJH2</accession>
<dbReference type="Proteomes" id="UP000249794">
    <property type="component" value="Unassembled WGS sequence"/>
</dbReference>
<name>A0A2W4ZJH2_9CYAN</name>
<evidence type="ECO:0000256" key="1">
    <source>
        <dbReference type="SAM" id="Phobius"/>
    </source>
</evidence>
<dbReference type="EMBL" id="QBMP01000037">
    <property type="protein sequence ID" value="PZO58315.1"/>
    <property type="molecule type" value="Genomic_DNA"/>
</dbReference>
<proteinExistence type="predicted"/>
<evidence type="ECO:0000313" key="2">
    <source>
        <dbReference type="EMBL" id="PZO58315.1"/>
    </source>
</evidence>
<sequence length="67" mass="7385">MGLALTLGAFAIAALVFFWLVGVVKTTIKTAFLVALFLLGLWLAFGIGPSQIWETIRNWLPDFLFPS</sequence>
<keyword evidence="1" id="KW-0472">Membrane</keyword>
<reference evidence="3" key="1">
    <citation type="submission" date="2018-04" db="EMBL/GenBank/DDBJ databases">
        <authorList>
            <person name="Cornet L."/>
        </authorList>
    </citation>
    <scope>NUCLEOTIDE SEQUENCE [LARGE SCALE GENOMIC DNA]</scope>
</reference>
<evidence type="ECO:0000313" key="3">
    <source>
        <dbReference type="Proteomes" id="UP000249794"/>
    </source>
</evidence>
<comment type="caution">
    <text evidence="2">The sequence shown here is derived from an EMBL/GenBank/DDBJ whole genome shotgun (WGS) entry which is preliminary data.</text>
</comment>